<name>A0ABN1KMD4_CLOSU</name>
<evidence type="ECO:0000313" key="2">
    <source>
        <dbReference type="Proteomes" id="UP001501047"/>
    </source>
</evidence>
<gene>
    <name evidence="1" type="ORF">GCM10008908_14230</name>
</gene>
<reference evidence="1 2" key="1">
    <citation type="journal article" date="2019" name="Int. J. Syst. Evol. Microbiol.">
        <title>The Global Catalogue of Microorganisms (GCM) 10K type strain sequencing project: providing services to taxonomists for standard genome sequencing and annotation.</title>
        <authorList>
            <consortium name="The Broad Institute Genomics Platform"/>
            <consortium name="The Broad Institute Genome Sequencing Center for Infectious Disease"/>
            <person name="Wu L."/>
            <person name="Ma J."/>
        </authorList>
    </citation>
    <scope>NUCLEOTIDE SEQUENCE [LARGE SCALE GENOMIC DNA]</scope>
    <source>
        <strain evidence="1 2">JCM 1417</strain>
    </source>
</reference>
<organism evidence="1 2">
    <name type="scientific">Clostridium subterminale</name>
    <dbReference type="NCBI Taxonomy" id="1550"/>
    <lineage>
        <taxon>Bacteria</taxon>
        <taxon>Bacillati</taxon>
        <taxon>Bacillota</taxon>
        <taxon>Clostridia</taxon>
        <taxon>Eubacteriales</taxon>
        <taxon>Clostridiaceae</taxon>
        <taxon>Clostridium</taxon>
    </lineage>
</organism>
<evidence type="ECO:0000313" key="1">
    <source>
        <dbReference type="EMBL" id="GAA0770836.1"/>
    </source>
</evidence>
<comment type="caution">
    <text evidence="1">The sequence shown here is derived from an EMBL/GenBank/DDBJ whole genome shotgun (WGS) entry which is preliminary data.</text>
</comment>
<keyword evidence="2" id="KW-1185">Reference proteome</keyword>
<accession>A0ABN1KMD4</accession>
<dbReference type="EMBL" id="BAAACI010000002">
    <property type="protein sequence ID" value="GAA0770836.1"/>
    <property type="molecule type" value="Genomic_DNA"/>
</dbReference>
<protein>
    <submittedName>
        <fullName evidence="1">Uncharacterized protein</fullName>
    </submittedName>
</protein>
<dbReference type="Proteomes" id="UP001501047">
    <property type="component" value="Unassembled WGS sequence"/>
</dbReference>
<sequence>MSNKINLIWKSDDNNDFVIGEILNSDHRYYFRYNLKEVKRAMGEGFNVLEGFPRINSKYFSEEPFKLFTSWIEEDQRVNNLTFEMFKGFTHGRFRFEEDNNEKIA</sequence>
<proteinExistence type="predicted"/>
<dbReference type="RefSeq" id="WP_343825021.1">
    <property type="nucleotide sequence ID" value="NZ_BAAACI010000002.1"/>
</dbReference>